<evidence type="ECO:0000256" key="6">
    <source>
        <dbReference type="ARBA" id="ARBA00022989"/>
    </source>
</evidence>
<evidence type="ECO:0000256" key="1">
    <source>
        <dbReference type="ARBA" id="ARBA00004651"/>
    </source>
</evidence>
<keyword evidence="9" id="KW-0297">G-protein coupled receptor</keyword>
<dbReference type="InParanoid" id="A0A6J0UNZ2"/>
<evidence type="ECO:0000256" key="9">
    <source>
        <dbReference type="RuleBase" id="RU000688"/>
    </source>
</evidence>
<keyword evidence="6 10" id="KW-1133">Transmembrane helix</keyword>
<evidence type="ECO:0000256" key="2">
    <source>
        <dbReference type="ARBA" id="ARBA00022475"/>
    </source>
</evidence>
<keyword evidence="7 10" id="KW-0472">Membrane</keyword>
<reference evidence="13" key="2">
    <citation type="submission" date="2025-08" db="UniProtKB">
        <authorList>
            <consortium name="RefSeq"/>
        </authorList>
    </citation>
    <scope>IDENTIFICATION</scope>
</reference>
<dbReference type="RefSeq" id="XP_020659859.2">
    <property type="nucleotide sequence ID" value="XM_020804200.2"/>
</dbReference>
<evidence type="ECO:0000256" key="3">
    <source>
        <dbReference type="ARBA" id="ARBA00022606"/>
    </source>
</evidence>
<feature type="transmembrane region" description="Helical" evidence="10">
    <location>
        <begin position="196"/>
        <end position="217"/>
    </location>
</feature>
<name>A0A6J0UNZ2_9SAUR</name>
<sequence length="309" mass="34733">MRNQTFVTEFILLGLSSSLEVRLLLLGLFSAVYTITLMGNATILILIWLDPRRHTPMYFFLSHLACVDICYTSSTVPQMLVNLRSPSKHISLVSCAIQMYIFLVLATTECFLLAVMAYDRYAAICHPLHYALLLNKRVSMNLATAAWASGFSLPVAHLVLTWQLPFCGSNIIDHFFCEMPAVLKLACADTQGVEKVTLVGCIFTLLTPLTFIVMTYIRILASVLKIRSSQGQHKAFSTCASHMTVVLLFYGSAIFMYMRPKSSYSPGQDKTISLFYSIIIPMFNPMVYSLKNKDVKGALIKVLRRYRTS</sequence>
<feature type="transmembrane region" description="Helical" evidence="10">
    <location>
        <begin position="238"/>
        <end position="259"/>
    </location>
</feature>
<evidence type="ECO:0000313" key="13">
    <source>
        <dbReference type="RefSeq" id="XP_020659859.2"/>
    </source>
</evidence>
<dbReference type="CDD" id="cd15225">
    <property type="entry name" value="7tmA_OR10A-like"/>
    <property type="match status" value="1"/>
</dbReference>
<dbReference type="Pfam" id="PF13853">
    <property type="entry name" value="7tm_4"/>
    <property type="match status" value="1"/>
</dbReference>
<evidence type="ECO:0000256" key="10">
    <source>
        <dbReference type="RuleBase" id="RU363047"/>
    </source>
</evidence>
<keyword evidence="2 10" id="KW-1003">Cell membrane</keyword>
<dbReference type="OrthoDB" id="6147321at2759"/>
<organism evidence="12 13">
    <name type="scientific">Pogona vitticeps</name>
    <name type="common">central bearded dragon</name>
    <dbReference type="NCBI Taxonomy" id="103695"/>
    <lineage>
        <taxon>Eukaryota</taxon>
        <taxon>Metazoa</taxon>
        <taxon>Chordata</taxon>
        <taxon>Craniata</taxon>
        <taxon>Vertebrata</taxon>
        <taxon>Euteleostomi</taxon>
        <taxon>Lepidosauria</taxon>
        <taxon>Squamata</taxon>
        <taxon>Bifurcata</taxon>
        <taxon>Unidentata</taxon>
        <taxon>Episquamata</taxon>
        <taxon>Toxicofera</taxon>
        <taxon>Iguania</taxon>
        <taxon>Acrodonta</taxon>
        <taxon>Agamidae</taxon>
        <taxon>Amphibolurinae</taxon>
        <taxon>Pogona</taxon>
    </lineage>
</organism>
<evidence type="ECO:0000313" key="12">
    <source>
        <dbReference type="Proteomes" id="UP001652642"/>
    </source>
</evidence>
<keyword evidence="8 9" id="KW-0807">Transducer</keyword>
<dbReference type="PROSITE" id="PS50262">
    <property type="entry name" value="G_PROTEIN_RECEP_F1_2"/>
    <property type="match status" value="1"/>
</dbReference>
<dbReference type="AlphaFoldDB" id="A0A6J0UNZ2"/>
<evidence type="ECO:0000256" key="4">
    <source>
        <dbReference type="ARBA" id="ARBA00022692"/>
    </source>
</evidence>
<comment type="subcellular location">
    <subcellularLocation>
        <location evidence="1 10">Cell membrane</location>
        <topology evidence="1 10">Multi-pass membrane protein</topology>
    </subcellularLocation>
</comment>
<dbReference type="InterPro" id="IPR000276">
    <property type="entry name" value="GPCR_Rhodpsn"/>
</dbReference>
<evidence type="ECO:0000259" key="11">
    <source>
        <dbReference type="PROSITE" id="PS50262"/>
    </source>
</evidence>
<dbReference type="GO" id="GO:0004984">
    <property type="term" value="F:olfactory receptor activity"/>
    <property type="evidence" value="ECO:0007669"/>
    <property type="project" value="InterPro"/>
</dbReference>
<dbReference type="PRINTS" id="PR00237">
    <property type="entry name" value="GPCRRHODOPSN"/>
</dbReference>
<dbReference type="GO" id="GO:0004930">
    <property type="term" value="F:G protein-coupled receptor activity"/>
    <property type="evidence" value="ECO:0007669"/>
    <property type="project" value="UniProtKB-KW"/>
</dbReference>
<evidence type="ECO:0000256" key="7">
    <source>
        <dbReference type="ARBA" id="ARBA00023136"/>
    </source>
</evidence>
<dbReference type="GO" id="GO:0005886">
    <property type="term" value="C:plasma membrane"/>
    <property type="evidence" value="ECO:0007669"/>
    <property type="project" value="UniProtKB-SubCell"/>
</dbReference>
<dbReference type="PRINTS" id="PR00245">
    <property type="entry name" value="OLFACTORYR"/>
</dbReference>
<dbReference type="PANTHER" id="PTHR26453">
    <property type="entry name" value="OLFACTORY RECEPTOR"/>
    <property type="match status" value="1"/>
</dbReference>
<keyword evidence="5 10" id="KW-0552">Olfaction</keyword>
<dbReference type="Gene3D" id="1.20.1070.10">
    <property type="entry name" value="Rhodopsin 7-helix transmembrane proteins"/>
    <property type="match status" value="1"/>
</dbReference>
<accession>A0A6J0UNZ2</accession>
<gene>
    <name evidence="13" type="primary">LOC110084664</name>
</gene>
<keyword evidence="3 10" id="KW-0716">Sensory transduction</keyword>
<keyword evidence="4 9" id="KW-0812">Transmembrane</keyword>
<dbReference type="GeneID" id="110084664"/>
<dbReference type="PROSITE" id="PS00237">
    <property type="entry name" value="G_PROTEIN_RECEP_F1_1"/>
    <property type="match status" value="1"/>
</dbReference>
<dbReference type="InterPro" id="IPR017452">
    <property type="entry name" value="GPCR_Rhodpsn_7TM"/>
</dbReference>
<feature type="domain" description="G-protein coupled receptors family 1 profile" evidence="11">
    <location>
        <begin position="39"/>
        <end position="288"/>
    </location>
</feature>
<dbReference type="InterPro" id="IPR000725">
    <property type="entry name" value="Olfact_rcpt"/>
</dbReference>
<keyword evidence="12" id="KW-1185">Reference proteome</keyword>
<feature type="transmembrane region" description="Helical" evidence="10">
    <location>
        <begin position="23"/>
        <end position="49"/>
    </location>
</feature>
<dbReference type="KEGG" id="pvt:110084664"/>
<reference evidence="12" key="1">
    <citation type="submission" date="2025-05" db="UniProtKB">
        <authorList>
            <consortium name="RefSeq"/>
        </authorList>
    </citation>
    <scope>NUCLEOTIDE SEQUENCE [LARGE SCALE GENOMIC DNA]</scope>
</reference>
<dbReference type="SUPFAM" id="SSF81321">
    <property type="entry name" value="Family A G protein-coupled receptor-like"/>
    <property type="match status" value="1"/>
</dbReference>
<evidence type="ECO:0000256" key="5">
    <source>
        <dbReference type="ARBA" id="ARBA00022725"/>
    </source>
</evidence>
<comment type="similarity">
    <text evidence="9">Belongs to the G-protein coupled receptor 1 family.</text>
</comment>
<proteinExistence type="inferred from homology"/>
<feature type="transmembrane region" description="Helical" evidence="10">
    <location>
        <begin position="138"/>
        <end position="160"/>
    </location>
</feature>
<feature type="transmembrane region" description="Helical" evidence="10">
    <location>
        <begin position="271"/>
        <end position="290"/>
    </location>
</feature>
<feature type="transmembrane region" description="Helical" evidence="10">
    <location>
        <begin position="96"/>
        <end position="118"/>
    </location>
</feature>
<keyword evidence="9" id="KW-0675">Receptor</keyword>
<protein>
    <recommendedName>
        <fullName evidence="10">Olfactory receptor</fullName>
    </recommendedName>
</protein>
<dbReference type="Proteomes" id="UP001652642">
    <property type="component" value="Chromosome 2"/>
</dbReference>
<feature type="transmembrane region" description="Helical" evidence="10">
    <location>
        <begin position="56"/>
        <end position="76"/>
    </location>
</feature>
<evidence type="ECO:0000256" key="8">
    <source>
        <dbReference type="ARBA" id="ARBA00023224"/>
    </source>
</evidence>